<keyword evidence="1" id="KW-0732">Signal</keyword>
<feature type="signal peptide" evidence="1">
    <location>
        <begin position="1"/>
        <end position="26"/>
    </location>
</feature>
<comment type="caution">
    <text evidence="2">The sequence shown here is derived from an EMBL/GenBank/DDBJ whole genome shotgun (WGS) entry which is preliminary data.</text>
</comment>
<dbReference type="EMBL" id="BAAAMR010000117">
    <property type="protein sequence ID" value="GAA2164183.1"/>
    <property type="molecule type" value="Genomic_DNA"/>
</dbReference>
<protein>
    <recommendedName>
        <fullName evidence="4">GerMN domain-containing protein</fullName>
    </recommendedName>
</protein>
<proteinExistence type="predicted"/>
<feature type="chain" id="PRO_5045432798" description="GerMN domain-containing protein" evidence="1">
    <location>
        <begin position="27"/>
        <end position="180"/>
    </location>
</feature>
<dbReference type="PROSITE" id="PS51257">
    <property type="entry name" value="PROKAR_LIPOPROTEIN"/>
    <property type="match status" value="1"/>
</dbReference>
<name>A0ABN3AF50_9ACTN</name>
<keyword evidence="3" id="KW-1185">Reference proteome</keyword>
<organism evidence="2 3">
    <name type="scientific">Actinomadura napierensis</name>
    <dbReference type="NCBI Taxonomy" id="267854"/>
    <lineage>
        <taxon>Bacteria</taxon>
        <taxon>Bacillati</taxon>
        <taxon>Actinomycetota</taxon>
        <taxon>Actinomycetes</taxon>
        <taxon>Streptosporangiales</taxon>
        <taxon>Thermomonosporaceae</taxon>
        <taxon>Actinomadura</taxon>
    </lineage>
</organism>
<evidence type="ECO:0000256" key="1">
    <source>
        <dbReference type="SAM" id="SignalP"/>
    </source>
</evidence>
<reference evidence="2 3" key="1">
    <citation type="journal article" date="2019" name="Int. J. Syst. Evol. Microbiol.">
        <title>The Global Catalogue of Microorganisms (GCM) 10K type strain sequencing project: providing services to taxonomists for standard genome sequencing and annotation.</title>
        <authorList>
            <consortium name="The Broad Institute Genomics Platform"/>
            <consortium name="The Broad Institute Genome Sequencing Center for Infectious Disease"/>
            <person name="Wu L."/>
            <person name="Ma J."/>
        </authorList>
    </citation>
    <scope>NUCLEOTIDE SEQUENCE [LARGE SCALE GENOMIC DNA]</scope>
    <source>
        <strain evidence="2 3">JCM 13850</strain>
    </source>
</reference>
<gene>
    <name evidence="2" type="ORF">GCM10009727_81430</name>
</gene>
<evidence type="ECO:0000313" key="2">
    <source>
        <dbReference type="EMBL" id="GAA2164183.1"/>
    </source>
</evidence>
<evidence type="ECO:0008006" key="4">
    <source>
        <dbReference type="Google" id="ProtNLM"/>
    </source>
</evidence>
<sequence>MTRRRTTMRERLARLVAAALAVVAAAACGVQPTGVIGAGGPVETRGRAGTITVYLLWQGRVVPSVRPGLPDHPYLALSQLSIPVTSEERARGLYTEVHRPLQAWMVQAASEPQDMGSLTVDLSSAVPRRRVHWSRAALAQISCTAQAVPGIRDVLLWSGPGADKDGWGSAQCEDYRDLMR</sequence>
<evidence type="ECO:0000313" key="3">
    <source>
        <dbReference type="Proteomes" id="UP001501020"/>
    </source>
</evidence>
<accession>A0ABN3AF50</accession>
<dbReference type="Proteomes" id="UP001501020">
    <property type="component" value="Unassembled WGS sequence"/>
</dbReference>